<feature type="region of interest" description="Disordered" evidence="6">
    <location>
        <begin position="26"/>
        <end position="56"/>
    </location>
</feature>
<evidence type="ECO:0000256" key="4">
    <source>
        <dbReference type="PROSITE-ProRule" id="PRU00196"/>
    </source>
</evidence>
<feature type="domain" description="Sushi" evidence="9">
    <location>
        <begin position="451"/>
        <end position="513"/>
    </location>
</feature>
<dbReference type="SUPFAM" id="SSF56487">
    <property type="entry name" value="SRCR-like"/>
    <property type="match status" value="1"/>
</dbReference>
<feature type="compositionally biased region" description="Polar residues" evidence="6">
    <location>
        <begin position="47"/>
        <end position="56"/>
    </location>
</feature>
<dbReference type="SMART" id="SM00042">
    <property type="entry name" value="CUB"/>
    <property type="match status" value="1"/>
</dbReference>
<dbReference type="CDD" id="cd00041">
    <property type="entry name" value="CUB"/>
    <property type="match status" value="1"/>
</dbReference>
<feature type="disulfide bond" evidence="4">
    <location>
        <begin position="345"/>
        <end position="355"/>
    </location>
</feature>
<keyword evidence="11" id="KW-1185">Reference proteome</keyword>
<dbReference type="InterPro" id="IPR035976">
    <property type="entry name" value="Sushi/SCR/CCP_sf"/>
</dbReference>
<dbReference type="PANTHER" id="PTHR45656:SF4">
    <property type="entry name" value="PROTEIN CBR-CLEC-78"/>
    <property type="match status" value="1"/>
</dbReference>
<dbReference type="AlphaFoldDB" id="A0A7M7NQC5"/>
<dbReference type="InterPro" id="IPR000436">
    <property type="entry name" value="Sushi_SCR_CCP_dom"/>
</dbReference>
<keyword evidence="2" id="KW-0677">Repeat</keyword>
<reference evidence="10" key="2">
    <citation type="submission" date="2021-01" db="UniProtKB">
        <authorList>
            <consortium name="EnsemblMetazoa"/>
        </authorList>
    </citation>
    <scope>IDENTIFICATION</scope>
</reference>
<dbReference type="InterPro" id="IPR001190">
    <property type="entry name" value="SRCR"/>
</dbReference>
<dbReference type="Gene3D" id="2.60.120.290">
    <property type="entry name" value="Spermadhesin, CUB domain"/>
    <property type="match status" value="1"/>
</dbReference>
<evidence type="ECO:0000256" key="1">
    <source>
        <dbReference type="ARBA" id="ARBA00022729"/>
    </source>
</evidence>
<dbReference type="SMART" id="SM00032">
    <property type="entry name" value="CCP"/>
    <property type="match status" value="1"/>
</dbReference>
<dbReference type="Pfam" id="PF00084">
    <property type="entry name" value="Sushi"/>
    <property type="match status" value="1"/>
</dbReference>
<evidence type="ECO:0000259" key="9">
    <source>
        <dbReference type="PROSITE" id="PS50923"/>
    </source>
</evidence>
<proteinExistence type="predicted"/>
<feature type="domain" description="SRCR" evidence="8">
    <location>
        <begin position="272"/>
        <end position="373"/>
    </location>
</feature>
<dbReference type="SUPFAM" id="SSF57535">
    <property type="entry name" value="Complement control module/SCR domain"/>
    <property type="match status" value="1"/>
</dbReference>
<dbReference type="GeneID" id="105443522"/>
<dbReference type="RefSeq" id="XP_030839584.1">
    <property type="nucleotide sequence ID" value="XM_030983724.1"/>
</dbReference>
<dbReference type="InterPro" id="IPR000859">
    <property type="entry name" value="CUB_dom"/>
</dbReference>
<dbReference type="Pfam" id="PF00530">
    <property type="entry name" value="SRCR"/>
    <property type="match status" value="1"/>
</dbReference>
<dbReference type="InterPro" id="IPR036772">
    <property type="entry name" value="SRCR-like_dom_sf"/>
</dbReference>
<evidence type="ECO:0000313" key="11">
    <source>
        <dbReference type="Proteomes" id="UP000007110"/>
    </source>
</evidence>
<dbReference type="CDD" id="cd00033">
    <property type="entry name" value="CCP"/>
    <property type="match status" value="1"/>
</dbReference>
<protein>
    <submittedName>
        <fullName evidence="10">Uncharacterized protein</fullName>
    </submittedName>
</protein>
<dbReference type="PROSITE" id="PS01180">
    <property type="entry name" value="CUB"/>
    <property type="match status" value="1"/>
</dbReference>
<organism evidence="10 11">
    <name type="scientific">Strongylocentrotus purpuratus</name>
    <name type="common">Purple sea urchin</name>
    <dbReference type="NCBI Taxonomy" id="7668"/>
    <lineage>
        <taxon>Eukaryota</taxon>
        <taxon>Metazoa</taxon>
        <taxon>Echinodermata</taxon>
        <taxon>Eleutherozoa</taxon>
        <taxon>Echinozoa</taxon>
        <taxon>Echinoidea</taxon>
        <taxon>Euechinoidea</taxon>
        <taxon>Echinacea</taxon>
        <taxon>Camarodonta</taxon>
        <taxon>Echinidea</taxon>
        <taxon>Strongylocentrotidae</taxon>
        <taxon>Strongylocentrotus</taxon>
    </lineage>
</organism>
<name>A0A7M7NQC5_STRPU</name>
<feature type="domain" description="CUB" evidence="7">
    <location>
        <begin position="154"/>
        <end position="264"/>
    </location>
</feature>
<reference evidence="11" key="1">
    <citation type="submission" date="2015-02" db="EMBL/GenBank/DDBJ databases">
        <title>Genome sequencing for Strongylocentrotus purpuratus.</title>
        <authorList>
            <person name="Murali S."/>
            <person name="Liu Y."/>
            <person name="Vee V."/>
            <person name="English A."/>
            <person name="Wang M."/>
            <person name="Skinner E."/>
            <person name="Han Y."/>
            <person name="Muzny D.M."/>
            <person name="Worley K.C."/>
            <person name="Gibbs R.A."/>
        </authorList>
    </citation>
    <scope>NUCLEOTIDE SEQUENCE</scope>
</reference>
<dbReference type="PROSITE" id="PS50923">
    <property type="entry name" value="SUSHI"/>
    <property type="match status" value="1"/>
</dbReference>
<evidence type="ECO:0000259" key="8">
    <source>
        <dbReference type="PROSITE" id="PS50287"/>
    </source>
</evidence>
<dbReference type="InterPro" id="IPR035914">
    <property type="entry name" value="Sperma_CUB_dom_sf"/>
</dbReference>
<dbReference type="EnsemblMetazoa" id="XM_030983724">
    <property type="protein sequence ID" value="XP_030839584"/>
    <property type="gene ID" value="LOC105443522"/>
</dbReference>
<keyword evidence="1" id="KW-0732">Signal</keyword>
<dbReference type="GO" id="GO:0016020">
    <property type="term" value="C:membrane"/>
    <property type="evidence" value="ECO:0007669"/>
    <property type="project" value="InterPro"/>
</dbReference>
<dbReference type="SMART" id="SM00202">
    <property type="entry name" value="SR"/>
    <property type="match status" value="1"/>
</dbReference>
<evidence type="ECO:0000256" key="6">
    <source>
        <dbReference type="SAM" id="MobiDB-lite"/>
    </source>
</evidence>
<evidence type="ECO:0000313" key="10">
    <source>
        <dbReference type="EnsemblMetazoa" id="XP_030839584"/>
    </source>
</evidence>
<evidence type="ECO:0000259" key="7">
    <source>
        <dbReference type="PROSITE" id="PS01180"/>
    </source>
</evidence>
<dbReference type="InterPro" id="IPR051277">
    <property type="entry name" value="SEZ6_CSMD_C4BPB_Regulators"/>
</dbReference>
<keyword evidence="5" id="KW-0768">Sushi</keyword>
<dbReference type="KEGG" id="spu:105443522"/>
<dbReference type="Gene3D" id="3.10.250.10">
    <property type="entry name" value="SRCR-like domain"/>
    <property type="match status" value="1"/>
</dbReference>
<evidence type="ECO:0000256" key="3">
    <source>
        <dbReference type="ARBA" id="ARBA00023157"/>
    </source>
</evidence>
<dbReference type="InParanoid" id="A0A7M7NQC5"/>
<dbReference type="Gene3D" id="2.10.70.10">
    <property type="entry name" value="Complement Module, domain 1"/>
    <property type="match status" value="1"/>
</dbReference>
<evidence type="ECO:0000256" key="2">
    <source>
        <dbReference type="ARBA" id="ARBA00022737"/>
    </source>
</evidence>
<comment type="caution">
    <text evidence="4">Lacks conserved residue(s) required for the propagation of feature annotation.</text>
</comment>
<dbReference type="OrthoDB" id="7286946at2759"/>
<keyword evidence="3 4" id="KW-1015">Disulfide bond</keyword>
<dbReference type="PANTHER" id="PTHR45656">
    <property type="entry name" value="PROTEIN CBR-CLEC-78"/>
    <property type="match status" value="1"/>
</dbReference>
<dbReference type="SUPFAM" id="SSF49854">
    <property type="entry name" value="Spermadhesin, CUB domain"/>
    <property type="match status" value="1"/>
</dbReference>
<accession>A0A7M7NQC5</accession>
<dbReference type="Proteomes" id="UP000007110">
    <property type="component" value="Unassembled WGS sequence"/>
</dbReference>
<dbReference type="Pfam" id="PF00431">
    <property type="entry name" value="CUB"/>
    <property type="match status" value="1"/>
</dbReference>
<evidence type="ECO:0000256" key="5">
    <source>
        <dbReference type="PROSITE-ProRule" id="PRU00302"/>
    </source>
</evidence>
<dbReference type="PROSITE" id="PS50287">
    <property type="entry name" value="SRCR_2"/>
    <property type="match status" value="1"/>
</dbReference>
<sequence>MEILFYITKDRDFHIEGLQKSEIVHSAGHTSEKSHSYQSEALHRSKTLNSTGQPNSDNSHCYMTKCLHRSKTLQNEDSKRPKTFNSENLQTPDELYSHSFSDSTHHPFEERRGINHVLQKGLKALILQISMLMKIVLKYRHVFIFMVFLTRATCANVQVPVRCTSVAVITSPNYPSTYPQFKLMDWFLTAPKGRMILLTFTNFSLGSSDDVVVIDIVNDRKRQRYNGEQSTIPPFLSKRNSLLLRFTSNGNPTGYGFNISASCFELSGTRVGRLEGGNTPAEGFLELQAESGGEWMRVCAEHSAERVAEVVCGELGFPGVKEMAYKQGGCSLEGADPDCIRAPSCGKNAYLSQDCSASSEKCASSLAVKVKCFEPGFKGCSNLGNTRLQNGFSFESTSECITTCRADTSQAIAIINGSECFCSTTDDIVLLYPIKDQSCALHQLVYNASFGFCNQTDDVMNGSWDSSITWFGSIVHLTCNDGYSLNGNGTLQCVTGVSSYIHVWNGTIPTCEMIKIMFGHDRV</sequence>